<dbReference type="AlphaFoldDB" id="A0ABC8J029"/>
<protein>
    <submittedName>
        <fullName evidence="1">Uncharacterized protein</fullName>
    </submittedName>
</protein>
<sequence>MTTLKENFVALNTEFKQEMAATRTSLNTILQALGVNPTTHTSEMAATRTSLKTRFYRLLV</sequence>
<evidence type="ECO:0000313" key="1">
    <source>
        <dbReference type="EMBL" id="CAH8296324.1"/>
    </source>
</evidence>
<dbReference type="Proteomes" id="UP001642260">
    <property type="component" value="Unassembled WGS sequence"/>
</dbReference>
<comment type="caution">
    <text evidence="1">The sequence shown here is derived from an EMBL/GenBank/DDBJ whole genome shotgun (WGS) entry which is preliminary data.</text>
</comment>
<proteinExistence type="predicted"/>
<organism evidence="1 2">
    <name type="scientific">Eruca vesicaria subsp. sativa</name>
    <name type="common">Garden rocket</name>
    <name type="synonym">Eruca sativa</name>
    <dbReference type="NCBI Taxonomy" id="29727"/>
    <lineage>
        <taxon>Eukaryota</taxon>
        <taxon>Viridiplantae</taxon>
        <taxon>Streptophyta</taxon>
        <taxon>Embryophyta</taxon>
        <taxon>Tracheophyta</taxon>
        <taxon>Spermatophyta</taxon>
        <taxon>Magnoliopsida</taxon>
        <taxon>eudicotyledons</taxon>
        <taxon>Gunneridae</taxon>
        <taxon>Pentapetalae</taxon>
        <taxon>rosids</taxon>
        <taxon>malvids</taxon>
        <taxon>Brassicales</taxon>
        <taxon>Brassicaceae</taxon>
        <taxon>Brassiceae</taxon>
        <taxon>Eruca</taxon>
    </lineage>
</organism>
<name>A0ABC8J029_ERUVS</name>
<reference evidence="1 2" key="1">
    <citation type="submission" date="2022-03" db="EMBL/GenBank/DDBJ databases">
        <authorList>
            <person name="Macdonald S."/>
            <person name="Ahmed S."/>
            <person name="Newling K."/>
        </authorList>
    </citation>
    <scope>NUCLEOTIDE SEQUENCE [LARGE SCALE GENOMIC DNA]</scope>
</reference>
<evidence type="ECO:0000313" key="2">
    <source>
        <dbReference type="Proteomes" id="UP001642260"/>
    </source>
</evidence>
<keyword evidence="2" id="KW-1185">Reference proteome</keyword>
<accession>A0ABC8J029</accession>
<gene>
    <name evidence="1" type="ORF">ERUC_LOCUS1991</name>
</gene>
<dbReference type="EMBL" id="CAKOAT010050710">
    <property type="protein sequence ID" value="CAH8296324.1"/>
    <property type="molecule type" value="Genomic_DNA"/>
</dbReference>